<gene>
    <name evidence="3" type="ORF">NQU54_10195</name>
</gene>
<protein>
    <recommendedName>
        <fullName evidence="5">Secreted protein/lipoprotein</fullName>
    </recommendedName>
</protein>
<accession>A0A9X2LS99</accession>
<evidence type="ECO:0000313" key="4">
    <source>
        <dbReference type="Proteomes" id="UP001142400"/>
    </source>
</evidence>
<feature type="chain" id="PRO_5040758437" description="Secreted protein/lipoprotein" evidence="2">
    <location>
        <begin position="30"/>
        <end position="185"/>
    </location>
</feature>
<dbReference type="Proteomes" id="UP001142400">
    <property type="component" value="Unassembled WGS sequence"/>
</dbReference>
<reference evidence="3" key="1">
    <citation type="submission" date="2022-06" db="EMBL/GenBank/DDBJ databases">
        <title>WGS of actinobacteria.</title>
        <authorList>
            <person name="Thawai C."/>
        </authorList>
    </citation>
    <scope>NUCLEOTIDE SEQUENCE</scope>
    <source>
        <strain evidence="3">DSM 42010</strain>
    </source>
</reference>
<comment type="caution">
    <text evidence="3">The sequence shown here is derived from an EMBL/GenBank/DDBJ whole genome shotgun (WGS) entry which is preliminary data.</text>
</comment>
<feature type="signal peptide" evidence="2">
    <location>
        <begin position="1"/>
        <end position="29"/>
    </location>
</feature>
<evidence type="ECO:0000256" key="1">
    <source>
        <dbReference type="SAM" id="MobiDB-lite"/>
    </source>
</evidence>
<sequence length="185" mass="19811">MRNLEHMTRRWILPVAIVVAILCATGCSGTDSDGAPPTTHEPSASTSNSSSHIAHGPESDARAAYRAMWRDLAAASTTSDAGSPLLDDHATGGALELMKYGLEKAKAEKVVVKGTLHVNPEVVTAAVRQVKLRDCVDGTDWLQYGLDGKLKNDVPGSHFRADATVLRKGPVWKVSYLYMHDAGTC</sequence>
<evidence type="ECO:0008006" key="5">
    <source>
        <dbReference type="Google" id="ProtNLM"/>
    </source>
</evidence>
<feature type="region of interest" description="Disordered" evidence="1">
    <location>
        <begin position="31"/>
        <end position="57"/>
    </location>
</feature>
<keyword evidence="4" id="KW-1185">Reference proteome</keyword>
<name>A0A9X2LS99_STRMQ</name>
<keyword evidence="2" id="KW-0732">Signal</keyword>
<organism evidence="3 4">
    <name type="scientific">Streptomyces malaysiensis subsp. samsunensis</name>
    <dbReference type="NCBI Taxonomy" id="459658"/>
    <lineage>
        <taxon>Bacteria</taxon>
        <taxon>Bacillati</taxon>
        <taxon>Actinomycetota</taxon>
        <taxon>Actinomycetes</taxon>
        <taxon>Kitasatosporales</taxon>
        <taxon>Streptomycetaceae</taxon>
        <taxon>Streptomyces</taxon>
        <taxon>Streptomyces violaceusniger group</taxon>
    </lineage>
</organism>
<evidence type="ECO:0000256" key="2">
    <source>
        <dbReference type="SAM" id="SignalP"/>
    </source>
</evidence>
<dbReference type="RefSeq" id="WP_257630776.1">
    <property type="nucleotide sequence ID" value="NZ_JANIIC010000009.1"/>
</dbReference>
<evidence type="ECO:0000313" key="3">
    <source>
        <dbReference type="EMBL" id="MCQ8829445.1"/>
    </source>
</evidence>
<proteinExistence type="predicted"/>
<dbReference type="EMBL" id="JANIIC010000009">
    <property type="protein sequence ID" value="MCQ8829445.1"/>
    <property type="molecule type" value="Genomic_DNA"/>
</dbReference>
<dbReference type="AlphaFoldDB" id="A0A9X2LS99"/>